<feature type="compositionally biased region" description="Low complexity" evidence="5">
    <location>
        <begin position="863"/>
        <end position="875"/>
    </location>
</feature>
<dbReference type="PROSITE" id="PS50089">
    <property type="entry name" value="ZF_RING_2"/>
    <property type="match status" value="1"/>
</dbReference>
<gene>
    <name evidence="7" type="ORF">BD311DRAFT_758870</name>
</gene>
<feature type="domain" description="RING-type" evidence="6">
    <location>
        <begin position="1014"/>
        <end position="1056"/>
    </location>
</feature>
<accession>A0A4Q9MM50</accession>
<dbReference type="GO" id="GO:0004842">
    <property type="term" value="F:ubiquitin-protein transferase activity"/>
    <property type="evidence" value="ECO:0007669"/>
    <property type="project" value="InterPro"/>
</dbReference>
<dbReference type="InterPro" id="IPR033276">
    <property type="entry name" value="BB"/>
</dbReference>
<feature type="region of interest" description="Disordered" evidence="5">
    <location>
        <begin position="818"/>
        <end position="917"/>
    </location>
</feature>
<dbReference type="AlphaFoldDB" id="A0A4Q9MM50"/>
<name>A0A4Q9MM50_9APHY</name>
<dbReference type="EMBL" id="ML143424">
    <property type="protein sequence ID" value="TBU28137.1"/>
    <property type="molecule type" value="Genomic_DNA"/>
</dbReference>
<evidence type="ECO:0000256" key="4">
    <source>
        <dbReference type="PROSITE-ProRule" id="PRU00175"/>
    </source>
</evidence>
<feature type="compositionally biased region" description="Basic and acidic residues" evidence="5">
    <location>
        <begin position="818"/>
        <end position="849"/>
    </location>
</feature>
<evidence type="ECO:0000256" key="1">
    <source>
        <dbReference type="ARBA" id="ARBA00022723"/>
    </source>
</evidence>
<dbReference type="GO" id="GO:0016567">
    <property type="term" value="P:protein ubiquitination"/>
    <property type="evidence" value="ECO:0007669"/>
    <property type="project" value="InterPro"/>
</dbReference>
<feature type="region of interest" description="Disordered" evidence="5">
    <location>
        <begin position="235"/>
        <end position="265"/>
    </location>
</feature>
<feature type="region of interest" description="Disordered" evidence="5">
    <location>
        <begin position="292"/>
        <end position="346"/>
    </location>
</feature>
<evidence type="ECO:0000256" key="3">
    <source>
        <dbReference type="ARBA" id="ARBA00022833"/>
    </source>
</evidence>
<feature type="region of interest" description="Disordered" evidence="5">
    <location>
        <begin position="794"/>
        <end position="813"/>
    </location>
</feature>
<dbReference type="PANTHER" id="PTHR46400:SF5">
    <property type="entry name" value="RING-TYPE DOMAIN-CONTAINING PROTEIN"/>
    <property type="match status" value="1"/>
</dbReference>
<dbReference type="InterPro" id="IPR013083">
    <property type="entry name" value="Znf_RING/FYVE/PHD"/>
</dbReference>
<sequence>MAEPCFSSDIPSMSSTHKRSFDDMDPELGARPVETSRRDSSVGSSSSPGGSRERSKRPRNDSESEVDELLVSSNTSVSSSGSSSSLDSYHSARSSFTDISPQLLPADDAVEGQLLPLDDPSVLLGPVDEPDVPMDDILSFVSRQDSIPPQNVPSPLPQADPQGDLFRMMERADAFNREISALRQSPVRTSEPLWQSWTPSLPDTSAHESLSSSFNAGASFGEEHLLLRNRLSAVVEQPDEPPSRPDLGIGGETFGDRRRRLSTYERDAARQGDIIGRSRARQELLDQLLADSVHTNEPETSPPHISSPRRSPLHQRLEMSARVASPRAPPAPSRRLSPPPRTAGLSELHSFVDGFWRRENDRDIQDQFERTMRDTEAHSERVADFLAESGPSRSSFSTLRGALDERHINDRTHPRRGHRPPSRPQPNPAPRITQMAPRQPAAEPEPTTTTSHWTTWEPVPTNPSLSSDYPSMSLPSSTTPQQAHYDSYGFYYFDDLSEASGPLPMPQPTRTRAESYLEASRDRSVGLSNLRHRARPPQRTPTPPPSPPSPRIQSTEPSFSYRSEVDGDRRTRPSSQRRPYDYLFHGTFTPRTPTDDAMLQSFTDHLQPPNYPPPPALPSVSSSEPSHPDPAPQPRQYHYGNFDLSAYREGPFRATLARSMALQGQSTNTRERASPSRTETREHGLRREYFLSLSSSEEDDDGPLIFSERTARQMIERMERSAHRRAVRLRGVPPQAGPPVTSAMPQASDDNEPEQLHLRTFDGVHSSDLPSRPPPLFRRVREHSAPQNQIERLRELVTRPTVTPPPPTRHRTLLERELAPSHLHGTRDNEPSTRSSGLDRWEQRLDTVRRVPARRAGGPDMPSSTLASSLASRLTGNANEGPSLASARQRAAGRSFAYRPPSPPSNPRPTEGRTEQRAPLNGRFARARGLASHFPPDMVWVDFPSARLPPYGRRRNIGDYIRDEDMDMSYEGLLSLSTILGDVKPRGTPADIISSLPKGTYGDWVRPGVTEERCPICLDDYDAKDACLRVPACSHWFHEGCLQQWLKTARTCPVCRGRVTKPRSGENSAPAAGASGSNNRNDDQDDDDDSDRDGARTPRHWTPFRPPWRRD</sequence>
<keyword evidence="2 4" id="KW-0863">Zinc-finger</keyword>
<feature type="region of interest" description="Disordered" evidence="5">
    <location>
        <begin position="731"/>
        <end position="750"/>
    </location>
</feature>
<dbReference type="GO" id="GO:0046621">
    <property type="term" value="P:negative regulation of organ growth"/>
    <property type="evidence" value="ECO:0007669"/>
    <property type="project" value="InterPro"/>
</dbReference>
<feature type="compositionally biased region" description="Basic and acidic residues" evidence="5">
    <location>
        <begin position="511"/>
        <end position="524"/>
    </location>
</feature>
<evidence type="ECO:0000259" key="6">
    <source>
        <dbReference type="PROSITE" id="PS50089"/>
    </source>
</evidence>
<dbReference type="PANTHER" id="PTHR46400">
    <property type="entry name" value="RING/U-BOX SUPERFAMILY PROTEIN"/>
    <property type="match status" value="1"/>
</dbReference>
<feature type="compositionally biased region" description="Pro residues" evidence="5">
    <location>
        <begin position="538"/>
        <end position="550"/>
    </location>
</feature>
<dbReference type="Gene3D" id="3.30.40.10">
    <property type="entry name" value="Zinc/RING finger domain, C3HC4 (zinc finger)"/>
    <property type="match status" value="1"/>
</dbReference>
<feature type="region of interest" description="Disordered" evidence="5">
    <location>
        <begin position="501"/>
        <end position="638"/>
    </location>
</feature>
<organism evidence="7">
    <name type="scientific">Dichomitus squalens</name>
    <dbReference type="NCBI Taxonomy" id="114155"/>
    <lineage>
        <taxon>Eukaryota</taxon>
        <taxon>Fungi</taxon>
        <taxon>Dikarya</taxon>
        <taxon>Basidiomycota</taxon>
        <taxon>Agaricomycotina</taxon>
        <taxon>Agaricomycetes</taxon>
        <taxon>Polyporales</taxon>
        <taxon>Polyporaceae</taxon>
        <taxon>Dichomitus</taxon>
    </lineage>
</organism>
<feature type="compositionally biased region" description="Basic and acidic residues" evidence="5">
    <location>
        <begin position="403"/>
        <end position="412"/>
    </location>
</feature>
<feature type="region of interest" description="Disordered" evidence="5">
    <location>
        <begin position="1057"/>
        <end position="1111"/>
    </location>
</feature>
<dbReference type="CDD" id="cd16461">
    <property type="entry name" value="RING-H2_EL5-like"/>
    <property type="match status" value="1"/>
</dbReference>
<feature type="compositionally biased region" description="Low complexity" evidence="5">
    <location>
        <begin position="41"/>
        <end position="50"/>
    </location>
</feature>
<keyword evidence="1" id="KW-0479">Metal-binding</keyword>
<evidence type="ECO:0000256" key="2">
    <source>
        <dbReference type="ARBA" id="ARBA00022771"/>
    </source>
</evidence>
<feature type="region of interest" description="Disordered" evidence="5">
    <location>
        <begin position="403"/>
        <end position="481"/>
    </location>
</feature>
<feature type="compositionally biased region" description="Low complexity" evidence="5">
    <location>
        <begin position="1065"/>
        <end position="1079"/>
    </location>
</feature>
<dbReference type="SMART" id="SM00184">
    <property type="entry name" value="RING"/>
    <property type="match status" value="1"/>
</dbReference>
<keyword evidence="3" id="KW-0862">Zinc</keyword>
<protein>
    <recommendedName>
        <fullName evidence="6">RING-type domain-containing protein</fullName>
    </recommendedName>
</protein>
<dbReference type="Proteomes" id="UP000292957">
    <property type="component" value="Unassembled WGS sequence"/>
</dbReference>
<feature type="region of interest" description="Disordered" evidence="5">
    <location>
        <begin position="1"/>
        <end position="94"/>
    </location>
</feature>
<evidence type="ECO:0000313" key="7">
    <source>
        <dbReference type="EMBL" id="TBU28137.1"/>
    </source>
</evidence>
<dbReference type="GO" id="GO:0008270">
    <property type="term" value="F:zinc ion binding"/>
    <property type="evidence" value="ECO:0007669"/>
    <property type="project" value="UniProtKB-KW"/>
</dbReference>
<dbReference type="InterPro" id="IPR001841">
    <property type="entry name" value="Znf_RING"/>
</dbReference>
<feature type="compositionally biased region" description="Low complexity" evidence="5">
    <location>
        <begin position="69"/>
        <end position="94"/>
    </location>
</feature>
<dbReference type="OrthoDB" id="8062037at2759"/>
<reference evidence="7" key="1">
    <citation type="submission" date="2019-01" db="EMBL/GenBank/DDBJ databases">
        <title>Draft genome sequences of three monokaryotic isolates of the white-rot basidiomycete fungus Dichomitus squalens.</title>
        <authorList>
            <consortium name="DOE Joint Genome Institute"/>
            <person name="Lopez S.C."/>
            <person name="Andreopoulos B."/>
            <person name="Pangilinan J."/>
            <person name="Lipzen A."/>
            <person name="Riley R."/>
            <person name="Ahrendt S."/>
            <person name="Ng V."/>
            <person name="Barry K."/>
            <person name="Daum C."/>
            <person name="Grigoriev I.V."/>
            <person name="Hilden K.S."/>
            <person name="Makela M.R."/>
            <person name="de Vries R.P."/>
        </authorList>
    </citation>
    <scope>NUCLEOTIDE SEQUENCE [LARGE SCALE GENOMIC DNA]</scope>
    <source>
        <strain evidence="7">OM18370.1</strain>
    </source>
</reference>
<feature type="region of interest" description="Disordered" evidence="5">
    <location>
        <begin position="660"/>
        <end position="687"/>
    </location>
</feature>
<dbReference type="SMART" id="SM00744">
    <property type="entry name" value="RINGv"/>
    <property type="match status" value="1"/>
</dbReference>
<dbReference type="Pfam" id="PF13639">
    <property type="entry name" value="zf-RING_2"/>
    <property type="match status" value="1"/>
</dbReference>
<evidence type="ECO:0000256" key="5">
    <source>
        <dbReference type="SAM" id="MobiDB-lite"/>
    </source>
</evidence>
<feature type="compositionally biased region" description="Low complexity" evidence="5">
    <location>
        <begin position="440"/>
        <end position="477"/>
    </location>
</feature>
<feature type="compositionally biased region" description="Pro residues" evidence="5">
    <location>
        <begin position="327"/>
        <end position="341"/>
    </location>
</feature>
<proteinExistence type="predicted"/>
<dbReference type="InterPro" id="IPR011016">
    <property type="entry name" value="Znf_RING-CH"/>
</dbReference>
<dbReference type="SUPFAM" id="SSF57850">
    <property type="entry name" value="RING/U-box"/>
    <property type="match status" value="1"/>
</dbReference>
<feature type="compositionally biased region" description="Basic and acidic residues" evidence="5">
    <location>
        <begin position="669"/>
        <end position="687"/>
    </location>
</feature>